<comment type="caution">
    <text evidence="3">The sequence shown here is derived from an EMBL/GenBank/DDBJ whole genome shotgun (WGS) entry which is preliminary data.</text>
</comment>
<feature type="modified residue" description="4-aspartylphosphate" evidence="1">
    <location>
        <position position="64"/>
    </location>
</feature>
<evidence type="ECO:0000313" key="4">
    <source>
        <dbReference type="Proteomes" id="UP000664795"/>
    </source>
</evidence>
<gene>
    <name evidence="3" type="ORF">J2I48_02805</name>
</gene>
<organism evidence="3 4">
    <name type="scientific">Fibrella aquatilis</name>
    <dbReference type="NCBI Taxonomy" id="2817059"/>
    <lineage>
        <taxon>Bacteria</taxon>
        <taxon>Pseudomonadati</taxon>
        <taxon>Bacteroidota</taxon>
        <taxon>Cytophagia</taxon>
        <taxon>Cytophagales</taxon>
        <taxon>Spirosomataceae</taxon>
        <taxon>Fibrella</taxon>
    </lineage>
</organism>
<evidence type="ECO:0000256" key="1">
    <source>
        <dbReference type="PROSITE-ProRule" id="PRU00169"/>
    </source>
</evidence>
<dbReference type="EMBL" id="JAFMYU010000002">
    <property type="protein sequence ID" value="MBO0929902.1"/>
    <property type="molecule type" value="Genomic_DNA"/>
</dbReference>
<feature type="domain" description="Response regulatory" evidence="2">
    <location>
        <begin position="7"/>
        <end position="134"/>
    </location>
</feature>
<protein>
    <submittedName>
        <fullName evidence="3">Response regulator</fullName>
    </submittedName>
</protein>
<dbReference type="SMART" id="SM00448">
    <property type="entry name" value="REC"/>
    <property type="match status" value="1"/>
</dbReference>
<proteinExistence type="predicted"/>
<dbReference type="Proteomes" id="UP000664795">
    <property type="component" value="Unassembled WGS sequence"/>
</dbReference>
<sequence>MKKQIQCIMLVDDDPDDNYIHQLVIDDWGHCDTVRVAENGADALAYLSNISSPDYVRPEVILLDINMPGMNGFEFLEEYHKLDTSLKSEVVVMMLTTSLNPADAQRAGQFNEVTGYRNKPLTKTMLDEVLRQYFA</sequence>
<reference evidence="3 4" key="1">
    <citation type="submission" date="2021-03" db="EMBL/GenBank/DDBJ databases">
        <title>Fibrella sp. HMF5036 genome sequencing and assembly.</title>
        <authorList>
            <person name="Kang H."/>
            <person name="Kim H."/>
            <person name="Bae S."/>
            <person name="Joh K."/>
        </authorList>
    </citation>
    <scope>NUCLEOTIDE SEQUENCE [LARGE SCALE GENOMIC DNA]</scope>
    <source>
        <strain evidence="3 4">HMF5036</strain>
    </source>
</reference>
<dbReference type="InterPro" id="IPR001789">
    <property type="entry name" value="Sig_transdc_resp-reg_receiver"/>
</dbReference>
<dbReference type="PANTHER" id="PTHR44520">
    <property type="entry name" value="RESPONSE REGULATOR RCP1-RELATED"/>
    <property type="match status" value="1"/>
</dbReference>
<dbReference type="PROSITE" id="PS50110">
    <property type="entry name" value="RESPONSE_REGULATORY"/>
    <property type="match status" value="1"/>
</dbReference>
<evidence type="ECO:0000313" key="3">
    <source>
        <dbReference type="EMBL" id="MBO0929902.1"/>
    </source>
</evidence>
<dbReference type="InterPro" id="IPR052893">
    <property type="entry name" value="TCS_response_regulator"/>
</dbReference>
<dbReference type="GO" id="GO:0000160">
    <property type="term" value="P:phosphorelay signal transduction system"/>
    <property type="evidence" value="ECO:0007669"/>
    <property type="project" value="InterPro"/>
</dbReference>
<dbReference type="InterPro" id="IPR011006">
    <property type="entry name" value="CheY-like_superfamily"/>
</dbReference>
<evidence type="ECO:0000259" key="2">
    <source>
        <dbReference type="PROSITE" id="PS50110"/>
    </source>
</evidence>
<accession>A0A939JUL3</accession>
<dbReference type="AlphaFoldDB" id="A0A939JUL3"/>
<dbReference type="PANTHER" id="PTHR44520:SF2">
    <property type="entry name" value="RESPONSE REGULATOR RCP1"/>
    <property type="match status" value="1"/>
</dbReference>
<keyword evidence="4" id="KW-1185">Reference proteome</keyword>
<dbReference type="Pfam" id="PF00072">
    <property type="entry name" value="Response_reg"/>
    <property type="match status" value="1"/>
</dbReference>
<dbReference type="RefSeq" id="WP_207333872.1">
    <property type="nucleotide sequence ID" value="NZ_JAFMYU010000002.1"/>
</dbReference>
<dbReference type="Gene3D" id="3.40.50.2300">
    <property type="match status" value="1"/>
</dbReference>
<name>A0A939JUL3_9BACT</name>
<keyword evidence="1" id="KW-0597">Phosphoprotein</keyword>
<dbReference type="SUPFAM" id="SSF52172">
    <property type="entry name" value="CheY-like"/>
    <property type="match status" value="1"/>
</dbReference>